<keyword evidence="3" id="KW-1185">Reference proteome</keyword>
<evidence type="ECO:0000256" key="1">
    <source>
        <dbReference type="SAM" id="MobiDB-lite"/>
    </source>
</evidence>
<gene>
    <name evidence="2" type="ORF">NDU88_004757</name>
</gene>
<dbReference type="AlphaFoldDB" id="A0AAV7MVH7"/>
<dbReference type="EMBL" id="JANPWB010000013">
    <property type="protein sequence ID" value="KAJ1107366.1"/>
    <property type="molecule type" value="Genomic_DNA"/>
</dbReference>
<dbReference type="Proteomes" id="UP001066276">
    <property type="component" value="Chromosome 9"/>
</dbReference>
<feature type="compositionally biased region" description="Low complexity" evidence="1">
    <location>
        <begin position="178"/>
        <end position="188"/>
    </location>
</feature>
<protein>
    <submittedName>
        <fullName evidence="2">Uncharacterized protein</fullName>
    </submittedName>
</protein>
<name>A0AAV7MVH7_PLEWA</name>
<feature type="region of interest" description="Disordered" evidence="1">
    <location>
        <begin position="109"/>
        <end position="188"/>
    </location>
</feature>
<accession>A0AAV7MVH7</accession>
<feature type="compositionally biased region" description="Basic and acidic residues" evidence="1">
    <location>
        <begin position="146"/>
        <end position="160"/>
    </location>
</feature>
<comment type="caution">
    <text evidence="2">The sequence shown here is derived from an EMBL/GenBank/DDBJ whole genome shotgun (WGS) entry which is preliminary data.</text>
</comment>
<reference evidence="2" key="1">
    <citation type="journal article" date="2022" name="bioRxiv">
        <title>Sequencing and chromosome-scale assembly of the giantPleurodeles waltlgenome.</title>
        <authorList>
            <person name="Brown T."/>
            <person name="Elewa A."/>
            <person name="Iarovenko S."/>
            <person name="Subramanian E."/>
            <person name="Araus A.J."/>
            <person name="Petzold A."/>
            <person name="Susuki M."/>
            <person name="Suzuki K.-i.T."/>
            <person name="Hayashi T."/>
            <person name="Toyoda A."/>
            <person name="Oliveira C."/>
            <person name="Osipova E."/>
            <person name="Leigh N.D."/>
            <person name="Simon A."/>
            <person name="Yun M.H."/>
        </authorList>
    </citation>
    <scope>NUCLEOTIDE SEQUENCE</scope>
    <source>
        <strain evidence="2">20211129_DDA</strain>
        <tissue evidence="2">Liver</tissue>
    </source>
</reference>
<sequence>MEHLDPTNHCLPPASHSGLTDTHRTSTHGPFRRDDYEIGITADFSKETNDHRKPFFALQPRLCQLEVKYGLFQLDCMWITKYGQSKDFYNLEDLCLFLDGLTTTSMDMTTSIPPSELGEDCSGTPSLHTSMDGCNSSDGTARHRGRDLERLQRPHGDRDQGLSAAAHHTQPSDRDKSSSPLKPTTSPD</sequence>
<feature type="compositionally biased region" description="Polar residues" evidence="1">
    <location>
        <begin position="123"/>
        <end position="139"/>
    </location>
</feature>
<evidence type="ECO:0000313" key="3">
    <source>
        <dbReference type="Proteomes" id="UP001066276"/>
    </source>
</evidence>
<evidence type="ECO:0000313" key="2">
    <source>
        <dbReference type="EMBL" id="KAJ1107366.1"/>
    </source>
</evidence>
<proteinExistence type="predicted"/>
<organism evidence="2 3">
    <name type="scientific">Pleurodeles waltl</name>
    <name type="common">Iberian ribbed newt</name>
    <dbReference type="NCBI Taxonomy" id="8319"/>
    <lineage>
        <taxon>Eukaryota</taxon>
        <taxon>Metazoa</taxon>
        <taxon>Chordata</taxon>
        <taxon>Craniata</taxon>
        <taxon>Vertebrata</taxon>
        <taxon>Euteleostomi</taxon>
        <taxon>Amphibia</taxon>
        <taxon>Batrachia</taxon>
        <taxon>Caudata</taxon>
        <taxon>Salamandroidea</taxon>
        <taxon>Salamandridae</taxon>
        <taxon>Pleurodelinae</taxon>
        <taxon>Pleurodeles</taxon>
    </lineage>
</organism>
<feature type="region of interest" description="Disordered" evidence="1">
    <location>
        <begin position="1"/>
        <end position="32"/>
    </location>
</feature>